<reference evidence="10 12" key="1">
    <citation type="journal article" date="2008" name="Science">
        <title>The Physcomitrella genome reveals evolutionary insights into the conquest of land by plants.</title>
        <authorList>
            <person name="Rensing S."/>
            <person name="Lang D."/>
            <person name="Zimmer A."/>
            <person name="Terry A."/>
            <person name="Salamov A."/>
            <person name="Shapiro H."/>
            <person name="Nishiyama T."/>
            <person name="Perroud P.-F."/>
            <person name="Lindquist E."/>
            <person name="Kamisugi Y."/>
            <person name="Tanahashi T."/>
            <person name="Sakakibara K."/>
            <person name="Fujita T."/>
            <person name="Oishi K."/>
            <person name="Shin-I T."/>
            <person name="Kuroki Y."/>
            <person name="Toyoda A."/>
            <person name="Suzuki Y."/>
            <person name="Hashimoto A."/>
            <person name="Yamaguchi K."/>
            <person name="Sugano A."/>
            <person name="Kohara Y."/>
            <person name="Fujiyama A."/>
            <person name="Anterola A."/>
            <person name="Aoki S."/>
            <person name="Ashton N."/>
            <person name="Barbazuk W.B."/>
            <person name="Barker E."/>
            <person name="Bennetzen J."/>
            <person name="Bezanilla M."/>
            <person name="Blankenship R."/>
            <person name="Cho S.H."/>
            <person name="Dutcher S."/>
            <person name="Estelle M."/>
            <person name="Fawcett J.A."/>
            <person name="Gundlach H."/>
            <person name="Hanada K."/>
            <person name="Heyl A."/>
            <person name="Hicks K.A."/>
            <person name="Hugh J."/>
            <person name="Lohr M."/>
            <person name="Mayer K."/>
            <person name="Melkozernov A."/>
            <person name="Murata T."/>
            <person name="Nelson D."/>
            <person name="Pils B."/>
            <person name="Prigge M."/>
            <person name="Reiss B."/>
            <person name="Renner T."/>
            <person name="Rombauts S."/>
            <person name="Rushton P."/>
            <person name="Sanderfoot A."/>
            <person name="Schween G."/>
            <person name="Shiu S.-H."/>
            <person name="Stueber K."/>
            <person name="Theodoulou F.L."/>
            <person name="Tu H."/>
            <person name="Van de Peer Y."/>
            <person name="Verrier P.J."/>
            <person name="Waters E."/>
            <person name="Wood A."/>
            <person name="Yang L."/>
            <person name="Cove D."/>
            <person name="Cuming A."/>
            <person name="Hasebe M."/>
            <person name="Lucas S."/>
            <person name="Mishler D.B."/>
            <person name="Reski R."/>
            <person name="Grigoriev I."/>
            <person name="Quatrano R.S."/>
            <person name="Boore J.L."/>
        </authorList>
    </citation>
    <scope>NUCLEOTIDE SEQUENCE [LARGE SCALE GENOMIC DNA]</scope>
    <source>
        <strain evidence="11 12">cv. Gransden 2004</strain>
    </source>
</reference>
<keyword evidence="6" id="KW-0496">Mitochondrion</keyword>
<keyword evidence="12" id="KW-1185">Reference proteome</keyword>
<comment type="similarity">
    <text evidence="2">Belongs to the MICOS complex subunit Mic60 family.</text>
</comment>
<evidence type="ECO:0000313" key="11">
    <source>
        <dbReference type="EnsemblPlants" id="Pp3c3_27510V3.1"/>
    </source>
</evidence>
<evidence type="ECO:0000256" key="8">
    <source>
        <dbReference type="SAM" id="Coils"/>
    </source>
</evidence>
<name>A0A2K1KWC4_PHYPA</name>
<dbReference type="InterPro" id="IPR019133">
    <property type="entry name" value="MIC60"/>
</dbReference>
<dbReference type="GO" id="GO:0042407">
    <property type="term" value="P:cristae formation"/>
    <property type="evidence" value="ECO:0000318"/>
    <property type="project" value="GO_Central"/>
</dbReference>
<feature type="compositionally biased region" description="Basic and acidic residues" evidence="9">
    <location>
        <begin position="169"/>
        <end position="180"/>
    </location>
</feature>
<dbReference type="PaxDb" id="3218-PP1S376_53V6.1"/>
<protein>
    <recommendedName>
        <fullName evidence="13">MICOS complex subunit MIC60</fullName>
    </recommendedName>
</protein>
<reference evidence="10 12" key="2">
    <citation type="journal article" date="2018" name="Plant J.">
        <title>The Physcomitrella patens chromosome-scale assembly reveals moss genome structure and evolution.</title>
        <authorList>
            <person name="Lang D."/>
            <person name="Ullrich K.K."/>
            <person name="Murat F."/>
            <person name="Fuchs J."/>
            <person name="Jenkins J."/>
            <person name="Haas F.B."/>
            <person name="Piednoel M."/>
            <person name="Gundlach H."/>
            <person name="Van Bel M."/>
            <person name="Meyberg R."/>
            <person name="Vives C."/>
            <person name="Morata J."/>
            <person name="Symeonidi A."/>
            <person name="Hiss M."/>
            <person name="Muchero W."/>
            <person name="Kamisugi Y."/>
            <person name="Saleh O."/>
            <person name="Blanc G."/>
            <person name="Decker E.L."/>
            <person name="van Gessel N."/>
            <person name="Grimwood J."/>
            <person name="Hayes R.D."/>
            <person name="Graham S.W."/>
            <person name="Gunter L.E."/>
            <person name="McDaniel S.F."/>
            <person name="Hoernstein S.N.W."/>
            <person name="Larsson A."/>
            <person name="Li F.W."/>
            <person name="Perroud P.F."/>
            <person name="Phillips J."/>
            <person name="Ranjan P."/>
            <person name="Rokshar D.S."/>
            <person name="Rothfels C.J."/>
            <person name="Schneider L."/>
            <person name="Shu S."/>
            <person name="Stevenson D.W."/>
            <person name="Thummler F."/>
            <person name="Tillich M."/>
            <person name="Villarreal Aguilar J.C."/>
            <person name="Widiez T."/>
            <person name="Wong G.K."/>
            <person name="Wymore A."/>
            <person name="Zhang Y."/>
            <person name="Zimmer A.D."/>
            <person name="Quatrano R.S."/>
            <person name="Mayer K.F.X."/>
            <person name="Goodstein D."/>
            <person name="Casacuberta J.M."/>
            <person name="Vandepoele K."/>
            <person name="Reski R."/>
            <person name="Cuming A.C."/>
            <person name="Tuskan G.A."/>
            <person name="Maumus F."/>
            <person name="Salse J."/>
            <person name="Schmutz J."/>
            <person name="Rensing S.A."/>
        </authorList>
    </citation>
    <scope>NUCLEOTIDE SEQUENCE [LARGE SCALE GENOMIC DNA]</scope>
    <source>
        <strain evidence="11 12">cv. Gransden 2004</strain>
    </source>
</reference>
<dbReference type="PANTHER" id="PTHR15415">
    <property type="entry name" value="MITOFILIN"/>
    <property type="match status" value="1"/>
</dbReference>
<evidence type="ECO:0000256" key="3">
    <source>
        <dbReference type="ARBA" id="ARBA00022692"/>
    </source>
</evidence>
<evidence type="ECO:0000256" key="9">
    <source>
        <dbReference type="SAM" id="MobiDB-lite"/>
    </source>
</evidence>
<dbReference type="RefSeq" id="XP_024371119.1">
    <property type="nucleotide sequence ID" value="XM_024515351.2"/>
</dbReference>
<dbReference type="Proteomes" id="UP000006727">
    <property type="component" value="Chromosome 3"/>
</dbReference>
<evidence type="ECO:0008006" key="13">
    <source>
        <dbReference type="Google" id="ProtNLM"/>
    </source>
</evidence>
<comment type="subcellular location">
    <subcellularLocation>
        <location evidence="1">Mitochondrion inner membrane</location>
    </subcellularLocation>
</comment>
<dbReference type="GO" id="GO:0061617">
    <property type="term" value="C:MICOS complex"/>
    <property type="evidence" value="ECO:0000318"/>
    <property type="project" value="GO_Central"/>
</dbReference>
<sequence>MSAASNLLRRRGLRALTSGLKHRQREFKYQACGSHHGLRDFGTSEHFTSPRFPRAHILDRKPRGASFAHRTFATDTDNAPIPPQASRFGTGVKVTAVAITVAALTWAATHYTLDVNPEQLPKYVPQPTKEEKQGASFESVAKESQAPQSPVVDHQSDVKDSEVMPSTKIKPEESNVRSEVPEESNAMLQVIKGLPLNLPKVNEELERQNHGIVDSEFQIKEIEDVDSSPQTSLENDGSQGSQQSTEESSNADIGDDNSINIATHELKEGVEQSHPRNSTIEVSEDVLLPLPSAFSIDVVTDVKEEVGHHLHDTAADINLETARPDESSGQPDIPVDTSGQLFANTNIEDLDPDAFRKEMQETAKGEDLKEFSEKMLYNQTSDDKNEKEAISSADAVASANDVRNVVAETVEAVTGRAQVGLEANQDVTIKSLQPDISDVPDVLVIPGLLEAYSLADEKVKESEEPNGEEYGSDKSFTYAGAIEEAERRQAEADAQFREMLLRLDEEYQQELREARKQQELQAEYANKLKKDLSVEKVRWEQEARKQLQAAEERLRNELKRKDEEVKRELETLELITQARVNAAVASEKAMQLKDTKELQLQIEALHKAYNAQSEGARVSHTTHKLAMGAFAFKDAMTRGAPLEEEVALIKQAAGGYDELINIALQSLPEDALTKGTKTLLQLEREFSNLQGPLRQLSLIPDGQGGLLTLAVASVAAAMKVQEGSGREGVESVIAAVEESLANGELSQAANILEQGVKGSRAEGFISDWARNVRCRAIAEQTLTLVQAHAIATAAGLA</sequence>
<feature type="compositionally biased region" description="Polar residues" evidence="9">
    <location>
        <begin position="227"/>
        <end position="236"/>
    </location>
</feature>
<dbReference type="EnsemblPlants" id="Pp3c3_27510V3.2">
    <property type="protein sequence ID" value="Pp3c3_27510V3.2"/>
    <property type="gene ID" value="Pp3c3_27510"/>
</dbReference>
<keyword evidence="4" id="KW-0999">Mitochondrion inner membrane</keyword>
<proteinExistence type="inferred from homology"/>
<dbReference type="OrthoDB" id="10261039at2759"/>
<gene>
    <name evidence="11" type="primary">LOC112280180</name>
    <name evidence="10" type="ORF">PHYPA_005045</name>
</gene>
<evidence type="ECO:0000256" key="5">
    <source>
        <dbReference type="ARBA" id="ARBA00022989"/>
    </source>
</evidence>
<organism evidence="10">
    <name type="scientific">Physcomitrium patens</name>
    <name type="common">Spreading-leaved earth moss</name>
    <name type="synonym">Physcomitrella patens</name>
    <dbReference type="NCBI Taxonomy" id="3218"/>
    <lineage>
        <taxon>Eukaryota</taxon>
        <taxon>Viridiplantae</taxon>
        <taxon>Streptophyta</taxon>
        <taxon>Embryophyta</taxon>
        <taxon>Bryophyta</taxon>
        <taxon>Bryophytina</taxon>
        <taxon>Bryopsida</taxon>
        <taxon>Funariidae</taxon>
        <taxon>Funariales</taxon>
        <taxon>Funariaceae</taxon>
        <taxon>Physcomitrium</taxon>
    </lineage>
</organism>
<keyword evidence="3" id="KW-0812">Transmembrane</keyword>
<dbReference type="STRING" id="3218.A0A2K1KWC4"/>
<keyword evidence="7" id="KW-0472">Membrane</keyword>
<dbReference type="KEGG" id="ppp:112280180"/>
<evidence type="ECO:0000256" key="6">
    <source>
        <dbReference type="ARBA" id="ARBA00023128"/>
    </source>
</evidence>
<reference evidence="11" key="3">
    <citation type="submission" date="2020-12" db="UniProtKB">
        <authorList>
            <consortium name="EnsemblPlants"/>
        </authorList>
    </citation>
    <scope>IDENTIFICATION</scope>
</reference>
<evidence type="ECO:0000256" key="2">
    <source>
        <dbReference type="ARBA" id="ARBA00010877"/>
    </source>
</evidence>
<keyword evidence="8" id="KW-0175">Coiled coil</keyword>
<dbReference type="EnsemblPlants" id="Pp3c3_27510V3.1">
    <property type="protein sequence ID" value="Pp3c3_27510V3.1"/>
    <property type="gene ID" value="Pp3c3_27510"/>
</dbReference>
<dbReference type="AlphaFoldDB" id="A0A2K1KWC4"/>
<dbReference type="Gramene" id="Pp3c3_27510V3.2">
    <property type="protein sequence ID" value="Pp3c3_27510V3.2"/>
    <property type="gene ID" value="Pp3c3_27510"/>
</dbReference>
<evidence type="ECO:0000256" key="4">
    <source>
        <dbReference type="ARBA" id="ARBA00022792"/>
    </source>
</evidence>
<dbReference type="FunCoup" id="A0A2K1KWC4">
    <property type="interactions" value="2590"/>
</dbReference>
<feature type="coiled-coil region" evidence="8">
    <location>
        <begin position="482"/>
        <end position="575"/>
    </location>
</feature>
<feature type="region of interest" description="Disordered" evidence="9">
    <location>
        <begin position="122"/>
        <end position="183"/>
    </location>
</feature>
<dbReference type="PANTHER" id="PTHR15415:SF7">
    <property type="entry name" value="MICOS COMPLEX SUBUNIT MIC60"/>
    <property type="match status" value="1"/>
</dbReference>
<feature type="region of interest" description="Disordered" evidence="9">
    <location>
        <begin position="225"/>
        <end position="257"/>
    </location>
</feature>
<evidence type="ECO:0000256" key="7">
    <source>
        <dbReference type="ARBA" id="ARBA00023136"/>
    </source>
</evidence>
<keyword evidence="5" id="KW-1133">Transmembrane helix</keyword>
<dbReference type="EMBL" id="ABEU02000003">
    <property type="protein sequence ID" value="PNR58050.1"/>
    <property type="molecule type" value="Genomic_DNA"/>
</dbReference>
<accession>A0A2K1KWC4</accession>
<evidence type="ECO:0000256" key="1">
    <source>
        <dbReference type="ARBA" id="ARBA00004273"/>
    </source>
</evidence>
<evidence type="ECO:0000313" key="12">
    <source>
        <dbReference type="Proteomes" id="UP000006727"/>
    </source>
</evidence>
<dbReference type="GeneID" id="112280180"/>
<dbReference type="Gramene" id="Pp3c3_27510V3.1">
    <property type="protein sequence ID" value="Pp3c3_27510V3.1"/>
    <property type="gene ID" value="Pp3c3_27510"/>
</dbReference>
<feature type="compositionally biased region" description="Low complexity" evidence="9">
    <location>
        <begin position="237"/>
        <end position="248"/>
    </location>
</feature>
<dbReference type="Pfam" id="PF09731">
    <property type="entry name" value="Mitofilin"/>
    <property type="match status" value="1"/>
</dbReference>
<evidence type="ECO:0000313" key="10">
    <source>
        <dbReference type="EMBL" id="PNR58050.1"/>
    </source>
</evidence>